<proteinExistence type="predicted"/>
<feature type="transmembrane region" description="Helical" evidence="4">
    <location>
        <begin position="80"/>
        <end position="98"/>
    </location>
</feature>
<dbReference type="InterPro" id="IPR011701">
    <property type="entry name" value="MFS"/>
</dbReference>
<feature type="transmembrane region" description="Helical" evidence="4">
    <location>
        <begin position="372"/>
        <end position="391"/>
    </location>
</feature>
<feature type="transmembrane region" description="Helical" evidence="4">
    <location>
        <begin position="110"/>
        <end position="129"/>
    </location>
</feature>
<reference evidence="6 7" key="1">
    <citation type="submission" date="2015-03" db="EMBL/GenBank/DDBJ databases">
        <title>Genome assembly of Sandaracinus amylolyticus DSM 53668.</title>
        <authorList>
            <person name="Sharma G."/>
            <person name="Subramanian S."/>
        </authorList>
    </citation>
    <scope>NUCLEOTIDE SEQUENCE [LARGE SCALE GENOMIC DNA]</scope>
    <source>
        <strain evidence="6 7">DSM 53668</strain>
    </source>
</reference>
<evidence type="ECO:0000259" key="5">
    <source>
        <dbReference type="PROSITE" id="PS50850"/>
    </source>
</evidence>
<dbReference type="InterPro" id="IPR036259">
    <property type="entry name" value="MFS_trans_sf"/>
</dbReference>
<sequence length="400" mass="43179">MSPIHTLRERIPDRNLWVVYLTTWVLATAYGLALATTPLVLIERHFTDGEIGATASWFGAGIVSFAIPSGWIIRRFSARRTLVVCILGYASMIALFPFLPELWQIGINRFLDGAFSVGVWVSCETLLLLRAPKEHKAFATSLYAIATGLGYFVGGGICWALVHVMSLGTVFVIAAVVAALSSLIALFRLEPDPPALHTSDEHHGAANVRDWASLAWRIKTSSFATFCTGFFQASVVIFLPAYLHYVKHVPEEDTTLVTAVSAGGMLVISNVAGRLGDRVGHLFVLRALAIVGVLVLLSFVPLTSFPVMLVAVLIGGGSLASIPPLSLALQGAIASPSEYARSNSIFNVFFATGLLSGPYLTGRVSESLGREAILYLFASLWTALIVLSLIFRKDDPATRR</sequence>
<dbReference type="Gene3D" id="1.20.1250.20">
    <property type="entry name" value="MFS general substrate transporter like domains"/>
    <property type="match status" value="2"/>
</dbReference>
<dbReference type="PANTHER" id="PTHR23521:SF2">
    <property type="entry name" value="TRANSPORTER MFS SUPERFAMILY"/>
    <property type="match status" value="1"/>
</dbReference>
<keyword evidence="1 4" id="KW-0812">Transmembrane</keyword>
<evidence type="ECO:0000256" key="2">
    <source>
        <dbReference type="ARBA" id="ARBA00022989"/>
    </source>
</evidence>
<dbReference type="EMBL" id="CP011125">
    <property type="protein sequence ID" value="AKF09622.1"/>
    <property type="molecule type" value="Genomic_DNA"/>
</dbReference>
<evidence type="ECO:0000256" key="3">
    <source>
        <dbReference type="ARBA" id="ARBA00023136"/>
    </source>
</evidence>
<dbReference type="STRING" id="927083.DB32_006771"/>
<dbReference type="AlphaFoldDB" id="A0A0F6YLM0"/>
<feature type="transmembrane region" description="Helical" evidence="4">
    <location>
        <begin position="255"/>
        <end position="276"/>
    </location>
</feature>
<feature type="transmembrane region" description="Helical" evidence="4">
    <location>
        <begin position="17"/>
        <end position="42"/>
    </location>
</feature>
<gene>
    <name evidence="6" type="ORF">DB32_006771</name>
</gene>
<dbReference type="GO" id="GO:0005886">
    <property type="term" value="C:plasma membrane"/>
    <property type="evidence" value="ECO:0007669"/>
    <property type="project" value="TreeGrafter"/>
</dbReference>
<feature type="transmembrane region" description="Helical" evidence="4">
    <location>
        <begin position="141"/>
        <end position="162"/>
    </location>
</feature>
<keyword evidence="2 4" id="KW-1133">Transmembrane helix</keyword>
<protein>
    <submittedName>
        <fullName evidence="6">MFS superfamily, multidrug transport protein</fullName>
    </submittedName>
</protein>
<dbReference type="KEGG" id="samy:DB32_006771"/>
<feature type="domain" description="Major facilitator superfamily (MFS) profile" evidence="5">
    <location>
        <begin position="15"/>
        <end position="396"/>
    </location>
</feature>
<evidence type="ECO:0000313" key="7">
    <source>
        <dbReference type="Proteomes" id="UP000034883"/>
    </source>
</evidence>
<dbReference type="PROSITE" id="PS50850">
    <property type="entry name" value="MFS"/>
    <property type="match status" value="1"/>
</dbReference>
<feature type="transmembrane region" description="Helical" evidence="4">
    <location>
        <begin position="168"/>
        <end position="187"/>
    </location>
</feature>
<feature type="transmembrane region" description="Helical" evidence="4">
    <location>
        <begin position="344"/>
        <end position="360"/>
    </location>
</feature>
<evidence type="ECO:0000256" key="1">
    <source>
        <dbReference type="ARBA" id="ARBA00022692"/>
    </source>
</evidence>
<feature type="transmembrane region" description="Helical" evidence="4">
    <location>
        <begin position="283"/>
        <end position="302"/>
    </location>
</feature>
<dbReference type="PANTHER" id="PTHR23521">
    <property type="entry name" value="TRANSPORTER MFS SUPERFAMILY"/>
    <property type="match status" value="1"/>
</dbReference>
<dbReference type="RefSeq" id="WP_169791636.1">
    <property type="nucleotide sequence ID" value="NZ_CP011125.1"/>
</dbReference>
<feature type="transmembrane region" description="Helical" evidence="4">
    <location>
        <begin position="54"/>
        <end position="73"/>
    </location>
</feature>
<dbReference type="InterPro" id="IPR020846">
    <property type="entry name" value="MFS_dom"/>
</dbReference>
<accession>A0A0F6YLM0</accession>
<keyword evidence="3 4" id="KW-0472">Membrane</keyword>
<feature type="transmembrane region" description="Helical" evidence="4">
    <location>
        <begin position="223"/>
        <end position="243"/>
    </location>
</feature>
<dbReference type="Pfam" id="PF07690">
    <property type="entry name" value="MFS_1"/>
    <property type="match status" value="1"/>
</dbReference>
<organism evidence="6 7">
    <name type="scientific">Sandaracinus amylolyticus</name>
    <dbReference type="NCBI Taxonomy" id="927083"/>
    <lineage>
        <taxon>Bacteria</taxon>
        <taxon>Pseudomonadati</taxon>
        <taxon>Myxococcota</taxon>
        <taxon>Polyangia</taxon>
        <taxon>Polyangiales</taxon>
        <taxon>Sandaracinaceae</taxon>
        <taxon>Sandaracinus</taxon>
    </lineage>
</organism>
<dbReference type="Proteomes" id="UP000034883">
    <property type="component" value="Chromosome"/>
</dbReference>
<dbReference type="GO" id="GO:0022857">
    <property type="term" value="F:transmembrane transporter activity"/>
    <property type="evidence" value="ECO:0007669"/>
    <property type="project" value="InterPro"/>
</dbReference>
<evidence type="ECO:0000313" key="6">
    <source>
        <dbReference type="EMBL" id="AKF09622.1"/>
    </source>
</evidence>
<keyword evidence="7" id="KW-1185">Reference proteome</keyword>
<dbReference type="SUPFAM" id="SSF103473">
    <property type="entry name" value="MFS general substrate transporter"/>
    <property type="match status" value="1"/>
</dbReference>
<feature type="transmembrane region" description="Helical" evidence="4">
    <location>
        <begin position="308"/>
        <end position="332"/>
    </location>
</feature>
<evidence type="ECO:0000256" key="4">
    <source>
        <dbReference type="SAM" id="Phobius"/>
    </source>
</evidence>
<name>A0A0F6YLM0_9BACT</name>